<gene>
    <name evidence="1" type="ORF">A9Z42_0086390</name>
</gene>
<proteinExistence type="predicted"/>
<reference evidence="1 2" key="1">
    <citation type="journal article" date="2015" name="Genome Announc.">
        <title>Genome sequence and annotation of Trichoderma parareesei, the ancestor of the cellulase producer Trichoderma reesei.</title>
        <authorList>
            <person name="Yang D."/>
            <person name="Pomraning K."/>
            <person name="Kopchinskiy A."/>
            <person name="Karimi Aghcheh R."/>
            <person name="Atanasova L."/>
            <person name="Chenthamara K."/>
            <person name="Baker S.E."/>
            <person name="Zhang R."/>
            <person name="Shen Q."/>
            <person name="Freitag M."/>
            <person name="Kubicek C.P."/>
            <person name="Druzhinina I.S."/>
        </authorList>
    </citation>
    <scope>NUCLEOTIDE SEQUENCE [LARGE SCALE GENOMIC DNA]</scope>
    <source>
        <strain evidence="1 2">CBS 125925</strain>
    </source>
</reference>
<sequence length="378" mass="42573">MSMPLVFTPTEEIVTPQKWYHDLSQNASAYSNCFVRRITHVKNLNSSLLHEYLQVILEDAGSSSKDRTRVLTERQTEQDQVIIGRWSFGAKPSGKALMSSSSGSSSSGSGFFQRITSLFGGSASPSSSSSKDLLPLQLWSLTFDDNNLNVIALAEIMRTTSDRMGCYNLVLRNCYVFAKSVYETVLQKYKCQQNSWKFAHLQGTLPFLQLKTQEMKETAHRFDEELKKDFQWAPANEVEETLGVLYTAAIEFLRQDGIELTDEESEELIKYCKLKDLADHSTETSLATATANVKELDESFKDLVDKVLDEPRKDDFLAVYQRYNENAPPAIAAEPSAEPPPGFEVHRVSDELWQQGEDAIKILVGSILEELEGKHSKN</sequence>
<dbReference type="EMBL" id="LFMI01000794">
    <property type="protein sequence ID" value="OTA07735.1"/>
    <property type="molecule type" value="Genomic_DNA"/>
</dbReference>
<evidence type="ECO:0000313" key="2">
    <source>
        <dbReference type="Proteomes" id="UP000219286"/>
    </source>
</evidence>
<keyword evidence="2" id="KW-1185">Reference proteome</keyword>
<protein>
    <submittedName>
        <fullName evidence="1">Uncharacterized protein</fullName>
    </submittedName>
</protein>
<name>A0A2H3A4Z0_TRIPA</name>
<evidence type="ECO:0000313" key="1">
    <source>
        <dbReference type="EMBL" id="OTA07735.1"/>
    </source>
</evidence>
<dbReference type="AlphaFoldDB" id="A0A2H3A4Z0"/>
<accession>A0A2H3A4Z0</accession>
<dbReference type="Proteomes" id="UP000219286">
    <property type="component" value="Unassembled WGS sequence"/>
</dbReference>
<comment type="caution">
    <text evidence="1">The sequence shown here is derived from an EMBL/GenBank/DDBJ whole genome shotgun (WGS) entry which is preliminary data.</text>
</comment>
<organism evidence="1 2">
    <name type="scientific">Trichoderma parareesei</name>
    <name type="common">Filamentous fungus</name>
    <dbReference type="NCBI Taxonomy" id="858221"/>
    <lineage>
        <taxon>Eukaryota</taxon>
        <taxon>Fungi</taxon>
        <taxon>Dikarya</taxon>
        <taxon>Ascomycota</taxon>
        <taxon>Pezizomycotina</taxon>
        <taxon>Sordariomycetes</taxon>
        <taxon>Hypocreomycetidae</taxon>
        <taxon>Hypocreales</taxon>
        <taxon>Hypocreaceae</taxon>
        <taxon>Trichoderma</taxon>
    </lineage>
</organism>
<dbReference type="OrthoDB" id="4895350at2759"/>